<dbReference type="EMBL" id="CAXAMN010014914">
    <property type="protein sequence ID" value="CAK9044633.1"/>
    <property type="molecule type" value="Genomic_DNA"/>
</dbReference>
<comment type="caution">
    <text evidence="2">The sequence shown here is derived from an EMBL/GenBank/DDBJ whole genome shotgun (WGS) entry which is preliminary data.</text>
</comment>
<reference evidence="2 3" key="1">
    <citation type="submission" date="2024-02" db="EMBL/GenBank/DDBJ databases">
        <authorList>
            <person name="Chen Y."/>
            <person name="Shah S."/>
            <person name="Dougan E. K."/>
            <person name="Thang M."/>
            <person name="Chan C."/>
        </authorList>
    </citation>
    <scope>NUCLEOTIDE SEQUENCE [LARGE SCALE GENOMIC DNA]</scope>
</reference>
<keyword evidence="1" id="KW-0472">Membrane</keyword>
<evidence type="ECO:0000313" key="3">
    <source>
        <dbReference type="Proteomes" id="UP001642484"/>
    </source>
</evidence>
<proteinExistence type="predicted"/>
<evidence type="ECO:0000256" key="1">
    <source>
        <dbReference type="SAM" id="Phobius"/>
    </source>
</evidence>
<dbReference type="Proteomes" id="UP001642484">
    <property type="component" value="Unassembled WGS sequence"/>
</dbReference>
<keyword evidence="1" id="KW-1133">Transmembrane helix</keyword>
<feature type="transmembrane region" description="Helical" evidence="1">
    <location>
        <begin position="39"/>
        <end position="61"/>
    </location>
</feature>
<feature type="transmembrane region" description="Helical" evidence="1">
    <location>
        <begin position="77"/>
        <end position="99"/>
    </location>
</feature>
<keyword evidence="3" id="KW-1185">Reference proteome</keyword>
<sequence length="109" mass="11849">MSAVIFPDSAAIQIFCCQIILIFYICVQVYSWPWKAPMLNIVDFVTCLALAILVVLTGLYVPEVTGDTLRAVQTCSMILLGIIFGVVGLMILLAIAALFHRAAIGSQQD</sequence>
<keyword evidence="1" id="KW-0812">Transmembrane</keyword>
<feature type="transmembrane region" description="Helical" evidence="1">
    <location>
        <begin position="12"/>
        <end position="32"/>
    </location>
</feature>
<evidence type="ECO:0000313" key="2">
    <source>
        <dbReference type="EMBL" id="CAK9044633.1"/>
    </source>
</evidence>
<accession>A0ABP0M0G3</accession>
<gene>
    <name evidence="2" type="ORF">CCMP2556_LOCUS23459</name>
</gene>
<organism evidence="2 3">
    <name type="scientific">Durusdinium trenchii</name>
    <dbReference type="NCBI Taxonomy" id="1381693"/>
    <lineage>
        <taxon>Eukaryota</taxon>
        <taxon>Sar</taxon>
        <taxon>Alveolata</taxon>
        <taxon>Dinophyceae</taxon>
        <taxon>Suessiales</taxon>
        <taxon>Symbiodiniaceae</taxon>
        <taxon>Durusdinium</taxon>
    </lineage>
</organism>
<protein>
    <submittedName>
        <fullName evidence="2">Uncharacterized protein</fullName>
    </submittedName>
</protein>
<name>A0ABP0M0G3_9DINO</name>